<evidence type="ECO:0000256" key="7">
    <source>
        <dbReference type="PIRNR" id="PIRNR017300"/>
    </source>
</evidence>
<dbReference type="GO" id="GO:0034457">
    <property type="term" value="C:Mpp10 complex"/>
    <property type="evidence" value="ECO:0007669"/>
    <property type="project" value="UniProtKB-UniRule"/>
</dbReference>
<gene>
    <name evidence="9" type="ORF">Glove_103g32</name>
</gene>
<keyword evidence="10" id="KW-1185">Reference proteome</keyword>
<evidence type="ECO:0000256" key="5">
    <source>
        <dbReference type="ARBA" id="ARBA00023274"/>
    </source>
</evidence>
<dbReference type="PIRSF" id="PIRSF017300">
    <property type="entry name" value="snoRNP_Mpp10"/>
    <property type="match status" value="1"/>
</dbReference>
<keyword evidence="5 7" id="KW-0687">Ribonucleoprotein</keyword>
<feature type="region of interest" description="Disordered" evidence="8">
    <location>
        <begin position="619"/>
        <end position="645"/>
    </location>
</feature>
<dbReference type="STRING" id="1348612.A0A397J7R9"/>
<feature type="compositionally biased region" description="Acidic residues" evidence="8">
    <location>
        <begin position="229"/>
        <end position="241"/>
    </location>
</feature>
<feature type="region of interest" description="Disordered" evidence="8">
    <location>
        <begin position="274"/>
        <end position="352"/>
    </location>
</feature>
<dbReference type="PANTHER" id="PTHR17039:SF0">
    <property type="entry name" value="U3 SMALL NUCLEOLAR RIBONUCLEOPROTEIN PROTEIN MPP10"/>
    <property type="match status" value="1"/>
</dbReference>
<feature type="region of interest" description="Disordered" evidence="8">
    <location>
        <begin position="553"/>
        <end position="583"/>
    </location>
</feature>
<keyword evidence="4 7" id="KW-0539">Nucleus</keyword>
<reference evidence="9 10" key="1">
    <citation type="submission" date="2018-08" db="EMBL/GenBank/DDBJ databases">
        <title>Genome and evolution of the arbuscular mycorrhizal fungus Diversispora epigaea (formerly Glomus versiforme) and its bacterial endosymbionts.</title>
        <authorList>
            <person name="Sun X."/>
            <person name="Fei Z."/>
            <person name="Harrison M."/>
        </authorList>
    </citation>
    <scope>NUCLEOTIDE SEQUENCE [LARGE SCALE GENOMIC DNA]</scope>
    <source>
        <strain evidence="9 10">IT104</strain>
    </source>
</reference>
<dbReference type="GO" id="GO:0006364">
    <property type="term" value="P:rRNA processing"/>
    <property type="evidence" value="ECO:0007669"/>
    <property type="project" value="UniProtKB-KW"/>
</dbReference>
<dbReference type="EMBL" id="PQFF01000096">
    <property type="protein sequence ID" value="RHZ82788.1"/>
    <property type="molecule type" value="Genomic_DNA"/>
</dbReference>
<dbReference type="OrthoDB" id="445326at2759"/>
<comment type="similarity">
    <text evidence="6 7">Belongs to the MPP10 family.</text>
</comment>
<evidence type="ECO:0000256" key="8">
    <source>
        <dbReference type="SAM" id="MobiDB-lite"/>
    </source>
</evidence>
<comment type="caution">
    <text evidence="9">The sequence shown here is derived from an EMBL/GenBank/DDBJ whole genome shotgun (WGS) entry which is preliminary data.</text>
</comment>
<feature type="region of interest" description="Disordered" evidence="8">
    <location>
        <begin position="220"/>
        <end position="241"/>
    </location>
</feature>
<comment type="subcellular location">
    <subcellularLocation>
        <location evidence="1 7">Nucleus</location>
        <location evidence="1 7">Nucleolus</location>
    </subcellularLocation>
</comment>
<protein>
    <recommendedName>
        <fullName evidence="7">U3 small nucleolar ribonucleoprotein protein MPP10</fullName>
    </recommendedName>
</protein>
<accession>A0A397J7R9</accession>
<dbReference type="Proteomes" id="UP000266861">
    <property type="component" value="Unassembled WGS sequence"/>
</dbReference>
<evidence type="ECO:0000313" key="10">
    <source>
        <dbReference type="Proteomes" id="UP000266861"/>
    </source>
</evidence>
<evidence type="ECO:0000256" key="6">
    <source>
        <dbReference type="ARBA" id="ARBA00029455"/>
    </source>
</evidence>
<dbReference type="PANTHER" id="PTHR17039">
    <property type="entry name" value="U3 SMALL NUCLEOLAR RIBONUCLEOPROTEIN PROTEIN MPP10"/>
    <property type="match status" value="1"/>
</dbReference>
<keyword evidence="3 7" id="KW-0698">rRNA processing</keyword>
<dbReference type="InterPro" id="IPR012173">
    <property type="entry name" value="Mpp10"/>
</dbReference>
<feature type="compositionally biased region" description="Basic residues" evidence="8">
    <location>
        <begin position="568"/>
        <end position="580"/>
    </location>
</feature>
<evidence type="ECO:0000256" key="1">
    <source>
        <dbReference type="ARBA" id="ARBA00004604"/>
    </source>
</evidence>
<evidence type="ECO:0000313" key="9">
    <source>
        <dbReference type="EMBL" id="RHZ82788.1"/>
    </source>
</evidence>
<feature type="compositionally biased region" description="Basic and acidic residues" evidence="8">
    <location>
        <begin position="336"/>
        <end position="352"/>
    </location>
</feature>
<dbReference type="GO" id="GO:0005732">
    <property type="term" value="C:sno(s)RNA-containing ribonucleoprotein complex"/>
    <property type="evidence" value="ECO:0007669"/>
    <property type="project" value="UniProtKB-UniRule"/>
</dbReference>
<evidence type="ECO:0000256" key="2">
    <source>
        <dbReference type="ARBA" id="ARBA00022517"/>
    </source>
</evidence>
<feature type="region of interest" description="Disordered" evidence="8">
    <location>
        <begin position="151"/>
        <end position="203"/>
    </location>
</feature>
<proteinExistence type="inferred from homology"/>
<dbReference type="Pfam" id="PF04006">
    <property type="entry name" value="Mpp10"/>
    <property type="match status" value="1"/>
</dbReference>
<keyword evidence="2 7" id="KW-0690">Ribosome biogenesis</keyword>
<organism evidence="9 10">
    <name type="scientific">Diversispora epigaea</name>
    <dbReference type="NCBI Taxonomy" id="1348612"/>
    <lineage>
        <taxon>Eukaryota</taxon>
        <taxon>Fungi</taxon>
        <taxon>Fungi incertae sedis</taxon>
        <taxon>Mucoromycota</taxon>
        <taxon>Glomeromycotina</taxon>
        <taxon>Glomeromycetes</taxon>
        <taxon>Diversisporales</taxon>
        <taxon>Diversisporaceae</taxon>
        <taxon>Diversispora</taxon>
    </lineage>
</organism>
<feature type="compositionally biased region" description="Basic and acidic residues" evidence="8">
    <location>
        <begin position="553"/>
        <end position="567"/>
    </location>
</feature>
<comment type="function">
    <text evidence="7">Involved in nucleolar processing of pre-18S ribosomal RNA.</text>
</comment>
<dbReference type="AlphaFoldDB" id="A0A397J7R9"/>
<dbReference type="GO" id="GO:0032040">
    <property type="term" value="C:small-subunit processome"/>
    <property type="evidence" value="ECO:0007669"/>
    <property type="project" value="TreeGrafter"/>
</dbReference>
<evidence type="ECO:0000256" key="4">
    <source>
        <dbReference type="ARBA" id="ARBA00023242"/>
    </source>
</evidence>
<sequence length="645" mass="74895">MSTINFLNEFKPFLENIAKPENFLLSEKKLSSEALQVTKALYNLGKSEEQREPKYITYNYNNDQIKELKFGNFNKEQIWNEINMKNETFLEYVNEELDDLDELVGDGGGDNENGNYDDDASDFTEIEEEDEMMEEGMEERKYNKIHSINMEIDNKDKQTNGKKIINTTDIEENGDDDDGDEDEDEKQNGIIINKENSNAHSELDDEFFNLEEFNKITEKDQAFEMNPNSDDDDYFSDPDELADENELNANGIEYKDFFDPPKKKSFKFKKKNLISTEKTNHNDDDNEDDDIMDIINFDSDQKEEEEVDDEDEENKGNGHLNIVVRDLFAQDESDKEDEKAKSSFEKKQERLKKQVERIEMENIADKDWTLMGEASSKNRPFNSLLGEDFEFDHIDKPVPVVTEELTEKLEETIKRRILDETFDDVERKRDPNFKPFLPSKLVEISDEKSKKSLAEIYEEDYIRLTTTTESGEVINEKDEALKKEHQELENMFKDLCFKLDALSNFHYTPKPPKPEINVITNVPAIAMEEVIPINVSDATLLAPEEVYDKKKGEVKGDTEMNSNDKKQMHAKKKRIKKKEKAMKEREIKVIEKMNPGLGNKHAKKKMLDTLIGQKNVTIIDKDGTQKSTVNKKGRDTDLSSSNLKL</sequence>
<feature type="compositionally biased region" description="Acidic residues" evidence="8">
    <location>
        <begin position="169"/>
        <end position="185"/>
    </location>
</feature>
<name>A0A397J7R9_9GLOM</name>
<feature type="compositionally biased region" description="Acidic residues" evidence="8">
    <location>
        <begin position="301"/>
        <end position="313"/>
    </location>
</feature>
<evidence type="ECO:0000256" key="3">
    <source>
        <dbReference type="ARBA" id="ARBA00022552"/>
    </source>
</evidence>